<dbReference type="EMBL" id="NJHN03000062">
    <property type="protein sequence ID" value="KAH9418594.1"/>
    <property type="molecule type" value="Genomic_DNA"/>
</dbReference>
<dbReference type="Proteomes" id="UP000887458">
    <property type="component" value="Unassembled WGS sequence"/>
</dbReference>
<evidence type="ECO:0000313" key="1">
    <source>
        <dbReference type="EMBL" id="KAH9418594.1"/>
    </source>
</evidence>
<reference evidence="1 2" key="2">
    <citation type="journal article" date="2022" name="Mol. Biol. Evol.">
        <title>Comparative Genomics Reveals Insights into the Divergent Evolution of Astigmatic Mites and Household Pest Adaptations.</title>
        <authorList>
            <person name="Xiong Q."/>
            <person name="Wan A.T."/>
            <person name="Liu X."/>
            <person name="Fung C.S."/>
            <person name="Xiao X."/>
            <person name="Malainual N."/>
            <person name="Hou J."/>
            <person name="Wang L."/>
            <person name="Wang M."/>
            <person name="Yang K.Y."/>
            <person name="Cui Y."/>
            <person name="Leung E.L."/>
            <person name="Nong W."/>
            <person name="Shin S.K."/>
            <person name="Au S.W."/>
            <person name="Jeong K.Y."/>
            <person name="Chew F.T."/>
            <person name="Hui J.H."/>
            <person name="Leung T.F."/>
            <person name="Tungtrongchitr A."/>
            <person name="Zhong N."/>
            <person name="Liu Z."/>
            <person name="Tsui S.K."/>
        </authorList>
    </citation>
    <scope>NUCLEOTIDE SEQUENCE [LARGE SCALE GENOMIC DNA]</scope>
    <source>
        <strain evidence="1">Derp</strain>
    </source>
</reference>
<evidence type="ECO:0000313" key="2">
    <source>
        <dbReference type="Proteomes" id="UP000887458"/>
    </source>
</evidence>
<keyword evidence="2" id="KW-1185">Reference proteome</keyword>
<protein>
    <submittedName>
        <fullName evidence="1">Uncharacterized protein</fullName>
    </submittedName>
</protein>
<proteinExistence type="predicted"/>
<gene>
    <name evidence="1" type="ORF">DERP_003919</name>
</gene>
<reference evidence="1 2" key="1">
    <citation type="journal article" date="2018" name="J. Allergy Clin. Immunol.">
        <title>High-quality assembly of Dermatophagoides pteronyssinus genome and transcriptome reveals a wide range of novel allergens.</title>
        <authorList>
            <person name="Liu X.Y."/>
            <person name="Yang K.Y."/>
            <person name="Wang M.Q."/>
            <person name="Kwok J.S."/>
            <person name="Zeng X."/>
            <person name="Yang Z."/>
            <person name="Xiao X.J."/>
            <person name="Lau C.P."/>
            <person name="Li Y."/>
            <person name="Huang Z.M."/>
            <person name="Ba J.G."/>
            <person name="Yim A.K."/>
            <person name="Ouyang C.Y."/>
            <person name="Ngai S.M."/>
            <person name="Chan T.F."/>
            <person name="Leung E.L."/>
            <person name="Liu L."/>
            <person name="Liu Z.G."/>
            <person name="Tsui S.K."/>
        </authorList>
    </citation>
    <scope>NUCLEOTIDE SEQUENCE [LARGE SCALE GENOMIC DNA]</scope>
    <source>
        <strain evidence="1">Derp</strain>
    </source>
</reference>
<comment type="caution">
    <text evidence="1">The sequence shown here is derived from an EMBL/GenBank/DDBJ whole genome shotgun (WGS) entry which is preliminary data.</text>
</comment>
<name>A0ABQ8J7M2_DERPT</name>
<organism evidence="1 2">
    <name type="scientific">Dermatophagoides pteronyssinus</name>
    <name type="common">European house dust mite</name>
    <dbReference type="NCBI Taxonomy" id="6956"/>
    <lineage>
        <taxon>Eukaryota</taxon>
        <taxon>Metazoa</taxon>
        <taxon>Ecdysozoa</taxon>
        <taxon>Arthropoda</taxon>
        <taxon>Chelicerata</taxon>
        <taxon>Arachnida</taxon>
        <taxon>Acari</taxon>
        <taxon>Acariformes</taxon>
        <taxon>Sarcoptiformes</taxon>
        <taxon>Astigmata</taxon>
        <taxon>Psoroptidia</taxon>
        <taxon>Analgoidea</taxon>
        <taxon>Pyroglyphidae</taxon>
        <taxon>Dermatophagoidinae</taxon>
        <taxon>Dermatophagoides</taxon>
    </lineage>
</organism>
<sequence length="84" mass="9066">MNQQFPVLPQRESQIKQQASATLPNINGYAINADAAPIVNPLSIGSTDRNDINALAVRAVDDTIAPQSTTNKYGNKLVQLSMSR</sequence>
<accession>A0ABQ8J7M2</accession>